<comment type="caution">
    <text evidence="3">The sequence shown here is derived from an EMBL/GenBank/DDBJ whole genome shotgun (WGS) entry which is preliminary data.</text>
</comment>
<reference evidence="3 4" key="1">
    <citation type="submission" date="2023-10" db="EMBL/GenBank/DDBJ databases">
        <title>Hymenobacter endophyticus sp. nov., an isolate from the leaf tissues of wheat.</title>
        <authorList>
            <person name="Dai Y."/>
        </authorList>
    </citation>
    <scope>NUCLEOTIDE SEQUENCE [LARGE SCALE GENOMIC DNA]</scope>
    <source>
        <strain evidence="3 4">ZK17L-C2</strain>
    </source>
</reference>
<sequence length="232" mass="25721">MRPFLFCSTALLVVSNLTVQAQTSEPVAAPTVVKSYWGFQGGYSNHHLSGSEVDLFFNQPFYSPDPKENRPAEAATVGLVMRQRLYKVLWLQEELNYVRKGGQMGGGALSDQSPVSIHYLQIPLLLHVQGPDAGPLAVFLQGGAVLNVALNKREINSAYYYPGNTYTDNTLIPGLAVGGGIAWQHSKHRMFSLTARYSPDLRDFFVRYFLKDYTLRHQGFTVTGGVLFGSKQ</sequence>
<dbReference type="RefSeq" id="WP_315997436.1">
    <property type="nucleotide sequence ID" value="NZ_JAWDJT010000002.1"/>
</dbReference>
<evidence type="ECO:0000259" key="2">
    <source>
        <dbReference type="Pfam" id="PF13568"/>
    </source>
</evidence>
<feature type="signal peptide" evidence="1">
    <location>
        <begin position="1"/>
        <end position="21"/>
    </location>
</feature>
<evidence type="ECO:0000313" key="4">
    <source>
        <dbReference type="Proteomes" id="UP001250698"/>
    </source>
</evidence>
<accession>A0ABU3TF00</accession>
<dbReference type="EMBL" id="JAWDJT010000002">
    <property type="protein sequence ID" value="MDU0369952.1"/>
    <property type="molecule type" value="Genomic_DNA"/>
</dbReference>
<proteinExistence type="predicted"/>
<evidence type="ECO:0000256" key="1">
    <source>
        <dbReference type="SAM" id="SignalP"/>
    </source>
</evidence>
<name>A0ABU3TF00_9BACT</name>
<organism evidence="3 4">
    <name type="scientific">Hymenobacter endophyticus</name>
    <dbReference type="NCBI Taxonomy" id="3076335"/>
    <lineage>
        <taxon>Bacteria</taxon>
        <taxon>Pseudomonadati</taxon>
        <taxon>Bacteroidota</taxon>
        <taxon>Cytophagia</taxon>
        <taxon>Cytophagales</taxon>
        <taxon>Hymenobacteraceae</taxon>
        <taxon>Hymenobacter</taxon>
    </lineage>
</organism>
<protein>
    <submittedName>
        <fullName evidence="3">Porin family protein</fullName>
    </submittedName>
</protein>
<feature type="chain" id="PRO_5045843598" evidence="1">
    <location>
        <begin position="22"/>
        <end position="232"/>
    </location>
</feature>
<keyword evidence="1" id="KW-0732">Signal</keyword>
<keyword evidence="4" id="KW-1185">Reference proteome</keyword>
<gene>
    <name evidence="3" type="ORF">ROI90_06070</name>
</gene>
<evidence type="ECO:0000313" key="3">
    <source>
        <dbReference type="EMBL" id="MDU0369952.1"/>
    </source>
</evidence>
<feature type="domain" description="Outer membrane protein beta-barrel" evidence="2">
    <location>
        <begin position="20"/>
        <end position="205"/>
    </location>
</feature>
<dbReference type="InterPro" id="IPR025665">
    <property type="entry name" value="Beta-barrel_OMP_2"/>
</dbReference>
<dbReference type="Pfam" id="PF13568">
    <property type="entry name" value="OMP_b-brl_2"/>
    <property type="match status" value="1"/>
</dbReference>
<dbReference type="Proteomes" id="UP001250698">
    <property type="component" value="Unassembled WGS sequence"/>
</dbReference>